<dbReference type="SUPFAM" id="SSF103473">
    <property type="entry name" value="MFS general substrate transporter"/>
    <property type="match status" value="1"/>
</dbReference>
<feature type="transmembrane region" description="Helical" evidence="4">
    <location>
        <begin position="20"/>
        <end position="39"/>
    </location>
</feature>
<gene>
    <name evidence="6" type="ordered locus">bgla_2g14380</name>
</gene>
<dbReference type="InterPro" id="IPR036259">
    <property type="entry name" value="MFS_trans_sf"/>
</dbReference>
<dbReference type="GO" id="GO:0005886">
    <property type="term" value="C:plasma membrane"/>
    <property type="evidence" value="ECO:0007669"/>
    <property type="project" value="TreeGrafter"/>
</dbReference>
<dbReference type="Pfam" id="PF06779">
    <property type="entry name" value="MFS_4"/>
    <property type="match status" value="1"/>
</dbReference>
<dbReference type="PROSITE" id="PS50850">
    <property type="entry name" value="MFS"/>
    <property type="match status" value="1"/>
</dbReference>
<dbReference type="HOGENOM" id="CLU_001265_7_1_4"/>
<feature type="transmembrane region" description="Helical" evidence="4">
    <location>
        <begin position="231"/>
        <end position="255"/>
    </location>
</feature>
<keyword evidence="3 4" id="KW-0472">Membrane</keyword>
<dbReference type="STRING" id="999541.bgla_2g14380"/>
<keyword evidence="2 4" id="KW-1133">Transmembrane helix</keyword>
<sequence>MSTPSLAGAQAAPGAAIWRAIFAGLCASLVGIGLARFAYTPLLPSLIEAHWFAATDVVFLGAANLAGYLLGALAGRPLARRFSNRAVLRAMMLLVTLAFAACAFPVSEAWFFIWRLASGIAGGAIMVLVAATVLPHVPAARKGTASGAVFLGLGLGIAGSGTLVPLLLGFGLRDTWLGLALFSALLSAASWFCWPGSGVVATATAAGAAGGDAGAQAALPPLPADTPRTVLLLYVEYGLMAFGLVPAMVFLVDFVARGLGAGAHLGALFWILYGVGAIAGPPLYGFLADRFGPTRSMRAVMLVQALVVAALALSTKLVAVGLLTIVIGSFPPGIVPLMLARVHQTLPERHARQHAMWSRATTVFAASQALCGYAYSAIFGLSGGRHALLFAIGAAALAIGFLVDCAIRRAPAGPQVETVR</sequence>
<dbReference type="EMBL" id="CP002600">
    <property type="protein sequence ID" value="AEA63884.1"/>
    <property type="molecule type" value="Genomic_DNA"/>
</dbReference>
<evidence type="ECO:0000256" key="4">
    <source>
        <dbReference type="SAM" id="Phobius"/>
    </source>
</evidence>
<dbReference type="GO" id="GO:0022857">
    <property type="term" value="F:transmembrane transporter activity"/>
    <property type="evidence" value="ECO:0007669"/>
    <property type="project" value="InterPro"/>
</dbReference>
<evidence type="ECO:0000256" key="3">
    <source>
        <dbReference type="ARBA" id="ARBA00023136"/>
    </source>
</evidence>
<feature type="transmembrane region" description="Helical" evidence="4">
    <location>
        <begin position="387"/>
        <end position="407"/>
    </location>
</feature>
<dbReference type="AlphaFoldDB" id="F2LN00"/>
<name>F2LN00_BURGS</name>
<proteinExistence type="predicted"/>
<feature type="transmembrane region" description="Helical" evidence="4">
    <location>
        <begin position="112"/>
        <end position="135"/>
    </location>
</feature>
<feature type="domain" description="Major facilitator superfamily (MFS) profile" evidence="5">
    <location>
        <begin position="19"/>
        <end position="412"/>
    </location>
</feature>
<feature type="transmembrane region" description="Helical" evidence="4">
    <location>
        <begin position="361"/>
        <end position="381"/>
    </location>
</feature>
<dbReference type="eggNOG" id="COG2814">
    <property type="taxonomic scope" value="Bacteria"/>
</dbReference>
<dbReference type="KEGG" id="bgd:bgla_2g14380"/>
<dbReference type="InterPro" id="IPR010645">
    <property type="entry name" value="MFS_4"/>
</dbReference>
<dbReference type="RefSeq" id="WP_013690211.1">
    <property type="nucleotide sequence ID" value="NC_015376.1"/>
</dbReference>
<keyword evidence="7" id="KW-1185">Reference proteome</keyword>
<evidence type="ECO:0000256" key="2">
    <source>
        <dbReference type="ARBA" id="ARBA00022989"/>
    </source>
</evidence>
<protein>
    <recommendedName>
        <fullName evidence="5">Major facilitator superfamily (MFS) profile domain-containing protein</fullName>
    </recommendedName>
</protein>
<feature type="transmembrane region" description="Helical" evidence="4">
    <location>
        <begin position="86"/>
        <end position="106"/>
    </location>
</feature>
<dbReference type="Proteomes" id="UP000008316">
    <property type="component" value="Chromosome 2"/>
</dbReference>
<evidence type="ECO:0000313" key="7">
    <source>
        <dbReference type="Proteomes" id="UP000008316"/>
    </source>
</evidence>
<feature type="transmembrane region" description="Helical" evidence="4">
    <location>
        <begin position="147"/>
        <end position="170"/>
    </location>
</feature>
<dbReference type="InterPro" id="IPR020846">
    <property type="entry name" value="MFS_dom"/>
</dbReference>
<feature type="transmembrane region" description="Helical" evidence="4">
    <location>
        <begin position="321"/>
        <end position="340"/>
    </location>
</feature>
<feature type="transmembrane region" description="Helical" evidence="4">
    <location>
        <begin position="176"/>
        <end position="194"/>
    </location>
</feature>
<dbReference type="PANTHER" id="PTHR23537:SF1">
    <property type="entry name" value="SUGAR TRANSPORTER"/>
    <property type="match status" value="1"/>
</dbReference>
<organism evidence="6 7">
    <name type="scientific">Burkholderia gladioli (strain BSR3)</name>
    <dbReference type="NCBI Taxonomy" id="999541"/>
    <lineage>
        <taxon>Bacteria</taxon>
        <taxon>Pseudomonadati</taxon>
        <taxon>Pseudomonadota</taxon>
        <taxon>Betaproteobacteria</taxon>
        <taxon>Burkholderiales</taxon>
        <taxon>Burkholderiaceae</taxon>
        <taxon>Burkholderia</taxon>
    </lineage>
</organism>
<evidence type="ECO:0000256" key="1">
    <source>
        <dbReference type="ARBA" id="ARBA00022692"/>
    </source>
</evidence>
<feature type="transmembrane region" description="Helical" evidence="4">
    <location>
        <begin position="51"/>
        <end position="74"/>
    </location>
</feature>
<keyword evidence="1 4" id="KW-0812">Transmembrane</keyword>
<evidence type="ECO:0000259" key="5">
    <source>
        <dbReference type="PROSITE" id="PS50850"/>
    </source>
</evidence>
<reference evidence="6 7" key="1">
    <citation type="journal article" date="2011" name="J. Bacteriol.">
        <title>Complete genome sequence of Burkholderia gladioli BSR3.</title>
        <authorList>
            <person name="Seo Y.S."/>
            <person name="Lim J."/>
            <person name="Choi B.S."/>
            <person name="Kim H."/>
            <person name="Goo E."/>
            <person name="Lee B."/>
            <person name="Lim J.S."/>
            <person name="Choi I.Y."/>
            <person name="Moon J.S."/>
            <person name="Kim J."/>
            <person name="Hwang I."/>
        </authorList>
    </citation>
    <scope>NUCLEOTIDE SEQUENCE [LARGE SCALE GENOMIC DNA]</scope>
    <source>
        <strain evidence="6 7">BSR3</strain>
    </source>
</reference>
<evidence type="ECO:0000313" key="6">
    <source>
        <dbReference type="EMBL" id="AEA63884.1"/>
    </source>
</evidence>
<feature type="transmembrane region" description="Helical" evidence="4">
    <location>
        <begin position="267"/>
        <end position="287"/>
    </location>
</feature>
<accession>F2LN00</accession>
<dbReference type="Gene3D" id="1.20.1250.20">
    <property type="entry name" value="MFS general substrate transporter like domains"/>
    <property type="match status" value="2"/>
</dbReference>
<dbReference type="PANTHER" id="PTHR23537">
    <property type="match status" value="1"/>
</dbReference>